<evidence type="ECO:0000256" key="4">
    <source>
        <dbReference type="ARBA" id="ARBA00022475"/>
    </source>
</evidence>
<evidence type="ECO:0000256" key="9">
    <source>
        <dbReference type="SAM" id="Phobius"/>
    </source>
</evidence>
<protein>
    <recommendedName>
        <fullName evidence="12">Magnesium and cobalt transporter CorA</fullName>
    </recommendedName>
</protein>
<keyword evidence="6 9" id="KW-1133">Transmembrane helix</keyword>
<dbReference type="GO" id="GO:0015087">
    <property type="term" value="F:cobalt ion transmembrane transporter activity"/>
    <property type="evidence" value="ECO:0007669"/>
    <property type="project" value="TreeGrafter"/>
</dbReference>
<feature type="compositionally biased region" description="Acidic residues" evidence="8">
    <location>
        <begin position="212"/>
        <end position="222"/>
    </location>
</feature>
<keyword evidence="5 9" id="KW-0812">Transmembrane</keyword>
<dbReference type="Gene3D" id="3.30.460.20">
    <property type="entry name" value="CorA soluble domain-like"/>
    <property type="match status" value="1"/>
</dbReference>
<feature type="transmembrane region" description="Helical" evidence="9">
    <location>
        <begin position="587"/>
        <end position="613"/>
    </location>
</feature>
<evidence type="ECO:0000313" key="11">
    <source>
        <dbReference type="Proteomes" id="UP000224634"/>
    </source>
</evidence>
<dbReference type="PANTHER" id="PTHR46494">
    <property type="entry name" value="CORA FAMILY METAL ION TRANSPORTER (EUROFUNG)"/>
    <property type="match status" value="1"/>
</dbReference>
<evidence type="ECO:0000256" key="8">
    <source>
        <dbReference type="SAM" id="MobiDB-lite"/>
    </source>
</evidence>
<comment type="subcellular location">
    <subcellularLocation>
        <location evidence="1">Cell membrane</location>
        <topology evidence="1">Multi-pass membrane protein</topology>
    </subcellularLocation>
</comment>
<dbReference type="Proteomes" id="UP000224634">
    <property type="component" value="Unassembled WGS sequence"/>
</dbReference>
<sequence length="660" mass="74955">MTIEVRDYAVTGSVSAPPIDIEAQQPFPRLERTSTEDLRRQMSSIYHVDSDNIVRRRTKRSNTARSYHREGDSDGPEWHPGEEPGLDPSAPSPHPAAGADREKSMKEKLYKRCEITIVDFSQDDMRLYRLDNDTLEPFLKKEKEPWVQCRWINVNGLSWDVVRLLAKHKHIHRLAIEDLMDFNNRTKIDWFSDHTYIVLAMQKLIGVRGGDDSDESESDSDVEERSKKRKPKKRKPKKKRGVLMTALIDLLTPWPEKRSLRHHLGRSSKPAFSSSSTSFSTPMARPSNIRTLQRYRGGPNEDRIDFMERHAVLAPKGLGVAIEQVSLFLHADNTVTSFFEASAEDIESPIVQRLSLPETILRQCCDASMVVQAILDAIVDLAIPVTLAYEDAIGALEVEVLTDPDIAQSTNLYILTSEIAVLRNAMQPIIAVVNTLRDHKSEEIMFPTGGPRTPPFNSLFRIHSNDSESKAGTPPYAEDVRAPSLVRISSMCHTYLGDVLDHCITITEGYDLMRRSADNMINLIFNTIGAYQNQSMKQLTIVTCMFLPLTFLTGYFGMNFSPFDSVDNHSDASETPTLKLQGGSSFAYGYLSISILFLCKAIPFVMVTTAILMRDMIRRWLVRLAQKRLIKASRKRRRNRNRNRNLGDEEAEQKRRGFLP</sequence>
<dbReference type="EMBL" id="PDNA01000126">
    <property type="protein sequence ID" value="PGH11870.1"/>
    <property type="molecule type" value="Genomic_DNA"/>
</dbReference>
<feature type="region of interest" description="Disordered" evidence="8">
    <location>
        <begin position="56"/>
        <end position="104"/>
    </location>
</feature>
<name>A0A2B7XSA8_POLH7</name>
<dbReference type="GO" id="GO:0050897">
    <property type="term" value="F:cobalt ion binding"/>
    <property type="evidence" value="ECO:0007669"/>
    <property type="project" value="TreeGrafter"/>
</dbReference>
<feature type="region of interest" description="Disordered" evidence="8">
    <location>
        <begin position="208"/>
        <end position="239"/>
    </location>
</feature>
<evidence type="ECO:0000313" key="10">
    <source>
        <dbReference type="EMBL" id="PGH11870.1"/>
    </source>
</evidence>
<dbReference type="STRING" id="1447883.A0A2B7XSA8"/>
<keyword evidence="7 9" id="KW-0472">Membrane</keyword>
<evidence type="ECO:0000256" key="3">
    <source>
        <dbReference type="ARBA" id="ARBA00022448"/>
    </source>
</evidence>
<evidence type="ECO:0008006" key="12">
    <source>
        <dbReference type="Google" id="ProtNLM"/>
    </source>
</evidence>
<evidence type="ECO:0000256" key="1">
    <source>
        <dbReference type="ARBA" id="ARBA00004651"/>
    </source>
</evidence>
<organism evidence="10 11">
    <name type="scientific">Polytolypa hystricis (strain UAMH7299)</name>
    <dbReference type="NCBI Taxonomy" id="1447883"/>
    <lineage>
        <taxon>Eukaryota</taxon>
        <taxon>Fungi</taxon>
        <taxon>Dikarya</taxon>
        <taxon>Ascomycota</taxon>
        <taxon>Pezizomycotina</taxon>
        <taxon>Eurotiomycetes</taxon>
        <taxon>Eurotiomycetidae</taxon>
        <taxon>Onygenales</taxon>
        <taxon>Onygenales incertae sedis</taxon>
        <taxon>Polytolypa</taxon>
    </lineage>
</organism>
<dbReference type="Pfam" id="PF01544">
    <property type="entry name" value="CorA"/>
    <property type="match status" value="1"/>
</dbReference>
<dbReference type="PANTHER" id="PTHR46494:SF1">
    <property type="entry name" value="CORA FAMILY METAL ION TRANSPORTER (EUROFUNG)"/>
    <property type="match status" value="1"/>
</dbReference>
<evidence type="ECO:0000256" key="5">
    <source>
        <dbReference type="ARBA" id="ARBA00022692"/>
    </source>
</evidence>
<keyword evidence="3" id="KW-0813">Transport</keyword>
<comment type="caution">
    <text evidence="10">The sequence shown here is derived from an EMBL/GenBank/DDBJ whole genome shotgun (WGS) entry which is preliminary data.</text>
</comment>
<feature type="region of interest" description="Disordered" evidence="8">
    <location>
        <begin position="262"/>
        <end position="286"/>
    </location>
</feature>
<dbReference type="SUPFAM" id="SSF144083">
    <property type="entry name" value="Magnesium transport protein CorA, transmembrane region"/>
    <property type="match status" value="1"/>
</dbReference>
<keyword evidence="11" id="KW-1185">Reference proteome</keyword>
<dbReference type="Gene3D" id="1.20.58.340">
    <property type="entry name" value="Magnesium transport protein CorA, transmembrane region"/>
    <property type="match status" value="2"/>
</dbReference>
<feature type="region of interest" description="Disordered" evidence="8">
    <location>
        <begin position="17"/>
        <end position="43"/>
    </location>
</feature>
<feature type="compositionally biased region" description="Basic and acidic residues" evidence="8">
    <location>
        <begin position="67"/>
        <end position="82"/>
    </location>
</feature>
<dbReference type="GO" id="GO:0005886">
    <property type="term" value="C:plasma membrane"/>
    <property type="evidence" value="ECO:0007669"/>
    <property type="project" value="UniProtKB-SubCell"/>
</dbReference>
<feature type="compositionally biased region" description="Basic residues" evidence="8">
    <location>
        <begin position="227"/>
        <end position="239"/>
    </location>
</feature>
<evidence type="ECO:0000256" key="7">
    <source>
        <dbReference type="ARBA" id="ARBA00023136"/>
    </source>
</evidence>
<dbReference type="InterPro" id="IPR045863">
    <property type="entry name" value="CorA_TM1_TM2"/>
</dbReference>
<proteinExistence type="inferred from homology"/>
<feature type="compositionally biased region" description="Basic and acidic residues" evidence="8">
    <location>
        <begin position="29"/>
        <end position="40"/>
    </location>
</feature>
<reference evidence="10 11" key="1">
    <citation type="submission" date="2017-10" db="EMBL/GenBank/DDBJ databases">
        <title>Comparative genomics in systemic dimorphic fungi from Ajellomycetaceae.</title>
        <authorList>
            <person name="Munoz J.F."/>
            <person name="Mcewen J.G."/>
            <person name="Clay O.K."/>
            <person name="Cuomo C.A."/>
        </authorList>
    </citation>
    <scope>NUCLEOTIDE SEQUENCE [LARGE SCALE GENOMIC DNA]</scope>
    <source>
        <strain evidence="10 11">UAMH7299</strain>
    </source>
</reference>
<comment type="similarity">
    <text evidence="2">Belongs to the CorA metal ion transporter (MIT) (TC 1.A.35) family.</text>
</comment>
<evidence type="ECO:0000256" key="6">
    <source>
        <dbReference type="ARBA" id="ARBA00022989"/>
    </source>
</evidence>
<dbReference type="GO" id="GO:0000287">
    <property type="term" value="F:magnesium ion binding"/>
    <property type="evidence" value="ECO:0007669"/>
    <property type="project" value="TreeGrafter"/>
</dbReference>
<feature type="compositionally biased region" description="Low complexity" evidence="8">
    <location>
        <begin position="267"/>
        <end position="282"/>
    </location>
</feature>
<dbReference type="OrthoDB" id="165352at2759"/>
<evidence type="ECO:0000256" key="2">
    <source>
        <dbReference type="ARBA" id="ARBA00009765"/>
    </source>
</evidence>
<feature type="transmembrane region" description="Helical" evidence="9">
    <location>
        <begin position="539"/>
        <end position="558"/>
    </location>
</feature>
<feature type="compositionally biased region" description="Basic residues" evidence="8">
    <location>
        <begin position="633"/>
        <end position="643"/>
    </location>
</feature>
<dbReference type="AlphaFoldDB" id="A0A2B7XSA8"/>
<dbReference type="GO" id="GO:0015095">
    <property type="term" value="F:magnesium ion transmembrane transporter activity"/>
    <property type="evidence" value="ECO:0007669"/>
    <property type="project" value="TreeGrafter"/>
</dbReference>
<gene>
    <name evidence="10" type="ORF">AJ80_06935</name>
</gene>
<dbReference type="InterPro" id="IPR002523">
    <property type="entry name" value="MgTranspt_CorA/ZnTranspt_ZntB"/>
</dbReference>
<dbReference type="InterPro" id="IPR045861">
    <property type="entry name" value="CorA_cytoplasmic_dom"/>
</dbReference>
<keyword evidence="4" id="KW-1003">Cell membrane</keyword>
<dbReference type="SUPFAM" id="SSF143865">
    <property type="entry name" value="CorA soluble domain-like"/>
    <property type="match status" value="1"/>
</dbReference>
<accession>A0A2B7XSA8</accession>
<feature type="region of interest" description="Disordered" evidence="8">
    <location>
        <begin position="633"/>
        <end position="660"/>
    </location>
</feature>